<organism evidence="1">
    <name type="scientific">Hexamita inflata</name>
    <dbReference type="NCBI Taxonomy" id="28002"/>
    <lineage>
        <taxon>Eukaryota</taxon>
        <taxon>Metamonada</taxon>
        <taxon>Diplomonadida</taxon>
        <taxon>Hexamitidae</taxon>
        <taxon>Hexamitinae</taxon>
        <taxon>Hexamita</taxon>
    </lineage>
</organism>
<accession>A0AA86NWT9</accession>
<dbReference type="EMBL" id="CAXDID020000180">
    <property type="protein sequence ID" value="CAL6049489.1"/>
    <property type="molecule type" value="Genomic_DNA"/>
</dbReference>
<comment type="caution">
    <text evidence="1">The sequence shown here is derived from an EMBL/GenBank/DDBJ whole genome shotgun (WGS) entry which is preliminary data.</text>
</comment>
<evidence type="ECO:0000313" key="3">
    <source>
        <dbReference type="Proteomes" id="UP001642409"/>
    </source>
</evidence>
<evidence type="ECO:0000313" key="2">
    <source>
        <dbReference type="EMBL" id="CAL6049489.1"/>
    </source>
</evidence>
<name>A0AA86NWT9_9EUKA</name>
<dbReference type="AlphaFoldDB" id="A0AA86NWT9"/>
<reference evidence="1" key="1">
    <citation type="submission" date="2023-06" db="EMBL/GenBank/DDBJ databases">
        <authorList>
            <person name="Kurt Z."/>
        </authorList>
    </citation>
    <scope>NUCLEOTIDE SEQUENCE</scope>
</reference>
<dbReference type="EMBL" id="CATOUU010000384">
    <property type="protein sequence ID" value="CAI9927635.1"/>
    <property type="molecule type" value="Genomic_DNA"/>
</dbReference>
<sequence length="118" mass="13551">MFQVFNYRSVTPSPSDPALHQAPSNMPFLTLLYRGAFMPSSDQVGVMQLLRQRARQQCLLKKETVIYGRNVVSQILRFLLDSVVERVTNTLYVQCMLGCTQLASNQQKSQHTRLFRVL</sequence>
<keyword evidence="3" id="KW-1185">Reference proteome</keyword>
<proteinExistence type="predicted"/>
<protein>
    <submittedName>
        <fullName evidence="2">Hypothetical_protein</fullName>
    </submittedName>
</protein>
<evidence type="ECO:0000313" key="1">
    <source>
        <dbReference type="EMBL" id="CAI9927635.1"/>
    </source>
</evidence>
<gene>
    <name evidence="1" type="ORF">HINF_LOCUS15280</name>
    <name evidence="2" type="ORF">HINF_LOCUS43343</name>
</gene>
<reference evidence="2 3" key="2">
    <citation type="submission" date="2024-07" db="EMBL/GenBank/DDBJ databases">
        <authorList>
            <person name="Akdeniz Z."/>
        </authorList>
    </citation>
    <scope>NUCLEOTIDE SEQUENCE [LARGE SCALE GENOMIC DNA]</scope>
</reference>
<dbReference type="Proteomes" id="UP001642409">
    <property type="component" value="Unassembled WGS sequence"/>
</dbReference>